<dbReference type="InterPro" id="IPR003781">
    <property type="entry name" value="CoA-bd"/>
</dbReference>
<evidence type="ECO:0000259" key="3">
    <source>
        <dbReference type="PROSITE" id="PS50975"/>
    </source>
</evidence>
<dbReference type="InterPro" id="IPR011761">
    <property type="entry name" value="ATP-grasp"/>
</dbReference>
<dbReference type="SUPFAM" id="SSF56059">
    <property type="entry name" value="Glutathione synthetase ATP-binding domain-like"/>
    <property type="match status" value="1"/>
</dbReference>
<evidence type="ECO:0000313" key="5">
    <source>
        <dbReference type="Proteomes" id="UP000325211"/>
    </source>
</evidence>
<accession>A0A5P2D101</accession>
<protein>
    <submittedName>
        <fullName evidence="4">Pimeloyl-CoA synthetase</fullName>
    </submittedName>
</protein>
<dbReference type="OrthoDB" id="190266at2"/>
<sequence>MLGSTHGTLTTDFRARVEACGEHPRAAVHSTTAPSGGGADRDALDVSGRPLHADVPDLDRFFRPESVAIVGASDADGRPNTGITRQLFAWAERVGARVHPVHPTRPAVFGRPCFASVADLPEQVDLAVLLVGDPLPVIEQLAEAKVKFAVAFASGFAETGEEGKAAQARLATAVARSGLRLLGPNTNLNAFERFREDLDGPAIALITQSGHQGRPVYTLQELGIRLSHWAPTGNEADLETADFISYFAEQPEVGAIACYVEGLKDGRSFLLAADRAARNRVPVVAVKVGRTETGARMAASHTGKLTGADTVVDAAMRQFGVIRVDGLDELQDTAALLARARRPQSDGVVVYSISGGTGAHFSDLATEAGLHLPGLSAAKQAELHQWIPAYLNVANPVDNGGHPVGDWRGRKIIDAILADPAVGVLICPITGPFPPMSDKLAQDLVDAAEQTDKLICVIWGSPVGTEDAYRTTLLGSSRVATFRTFGNCITAVRAYLDHHRFTTAYRSPFEDAPRTPSPSYRKAQALMRPGQQLSEHAAKQLLRAYGIRVPREQLVTSAAAAVRAAGLVGYPVVMKASGPQLAHKTELGLVKVGLTSASQIRDAYRELTDIARYEDIPLDGILVCQMVERGVEMVVGVTQDDLFGPTVTVGLGGVLVEVLHDAAVRVPPFGEDQARAMLTELRGHALLEGVRGAPPADVDALVEVVLRIQRMALELGDELSELDINPLMVLPRGQGAVALDALAICR</sequence>
<feature type="domain" description="ATP-grasp" evidence="3">
    <location>
        <begin position="539"/>
        <end position="577"/>
    </location>
</feature>
<reference evidence="4 5" key="1">
    <citation type="submission" date="2018-05" db="EMBL/GenBank/DDBJ databases">
        <title>Streptomyces venezuelae.</title>
        <authorList>
            <person name="Kim W."/>
            <person name="Lee N."/>
            <person name="Cho B.-K."/>
        </authorList>
    </citation>
    <scope>NUCLEOTIDE SEQUENCE [LARGE SCALE GENOMIC DNA]</scope>
    <source>
        <strain evidence="4 5">ATCC 21782</strain>
    </source>
</reference>
<dbReference type="Pfam" id="PF13549">
    <property type="entry name" value="ATP-grasp_5"/>
    <property type="match status" value="1"/>
</dbReference>
<dbReference type="Gene3D" id="3.40.50.261">
    <property type="entry name" value="Succinyl-CoA synthetase domains"/>
    <property type="match status" value="2"/>
</dbReference>
<dbReference type="SUPFAM" id="SSF51735">
    <property type="entry name" value="NAD(P)-binding Rossmann-fold domains"/>
    <property type="match status" value="1"/>
</dbReference>
<dbReference type="InterPro" id="IPR016102">
    <property type="entry name" value="Succinyl-CoA_synth-like"/>
</dbReference>
<dbReference type="GO" id="GO:0046872">
    <property type="term" value="F:metal ion binding"/>
    <property type="evidence" value="ECO:0007669"/>
    <property type="project" value="InterPro"/>
</dbReference>
<dbReference type="PANTHER" id="PTHR42793">
    <property type="entry name" value="COA BINDING DOMAIN CONTAINING PROTEIN"/>
    <property type="match status" value="1"/>
</dbReference>
<keyword evidence="1" id="KW-0067">ATP-binding</keyword>
<evidence type="ECO:0000313" key="4">
    <source>
        <dbReference type="EMBL" id="QES48814.1"/>
    </source>
</evidence>
<feature type="region of interest" description="Disordered" evidence="2">
    <location>
        <begin position="24"/>
        <end position="48"/>
    </location>
</feature>
<dbReference type="AlphaFoldDB" id="A0A5P2D101"/>
<dbReference type="Gene3D" id="3.40.50.720">
    <property type="entry name" value="NAD(P)-binding Rossmann-like Domain"/>
    <property type="match status" value="1"/>
</dbReference>
<dbReference type="GO" id="GO:0005524">
    <property type="term" value="F:ATP binding"/>
    <property type="evidence" value="ECO:0007669"/>
    <property type="project" value="UniProtKB-UniRule"/>
</dbReference>
<dbReference type="Gene3D" id="3.30.470.20">
    <property type="entry name" value="ATP-grasp fold, B domain"/>
    <property type="match status" value="1"/>
</dbReference>
<dbReference type="InterPro" id="IPR032875">
    <property type="entry name" value="Succ_CoA_lig_flav_dom"/>
</dbReference>
<organism evidence="4 5">
    <name type="scientific">Streptomyces venezuelae</name>
    <dbReference type="NCBI Taxonomy" id="54571"/>
    <lineage>
        <taxon>Bacteria</taxon>
        <taxon>Bacillati</taxon>
        <taxon>Actinomycetota</taxon>
        <taxon>Actinomycetes</taxon>
        <taxon>Kitasatosporales</taxon>
        <taxon>Streptomycetaceae</taxon>
        <taxon>Streptomyces</taxon>
    </lineage>
</organism>
<dbReference type="InterPro" id="IPR036291">
    <property type="entry name" value="NAD(P)-bd_dom_sf"/>
</dbReference>
<evidence type="ECO:0000256" key="1">
    <source>
        <dbReference type="PROSITE-ProRule" id="PRU00409"/>
    </source>
</evidence>
<dbReference type="RefSeq" id="WP_150208410.1">
    <property type="nucleotide sequence ID" value="NZ_CP029190.1"/>
</dbReference>
<dbReference type="SUPFAM" id="SSF52210">
    <property type="entry name" value="Succinyl-CoA synthetase domains"/>
    <property type="match status" value="2"/>
</dbReference>
<dbReference type="Pfam" id="PF13607">
    <property type="entry name" value="Succ_CoA_lig"/>
    <property type="match status" value="1"/>
</dbReference>
<gene>
    <name evidence="4" type="ORF">DEJ50_14275</name>
</gene>
<dbReference type="Gene3D" id="3.30.1490.20">
    <property type="entry name" value="ATP-grasp fold, A domain"/>
    <property type="match status" value="1"/>
</dbReference>
<keyword evidence="1" id="KW-0547">Nucleotide-binding</keyword>
<dbReference type="PANTHER" id="PTHR42793:SF4">
    <property type="entry name" value="BLL6376 PROTEIN"/>
    <property type="match status" value="1"/>
</dbReference>
<dbReference type="PROSITE" id="PS50975">
    <property type="entry name" value="ATP_GRASP"/>
    <property type="match status" value="1"/>
</dbReference>
<name>A0A5P2D101_STRVZ</name>
<dbReference type="Proteomes" id="UP000325211">
    <property type="component" value="Chromosome"/>
</dbReference>
<dbReference type="Pfam" id="PF13380">
    <property type="entry name" value="CoA_binding_2"/>
    <property type="match status" value="1"/>
</dbReference>
<evidence type="ECO:0000256" key="2">
    <source>
        <dbReference type="SAM" id="MobiDB-lite"/>
    </source>
</evidence>
<dbReference type="InterPro" id="IPR013815">
    <property type="entry name" value="ATP_grasp_subdomain_1"/>
</dbReference>
<dbReference type="SMART" id="SM00881">
    <property type="entry name" value="CoA_binding"/>
    <property type="match status" value="1"/>
</dbReference>
<dbReference type="EMBL" id="CP029190">
    <property type="protein sequence ID" value="QES48814.1"/>
    <property type="molecule type" value="Genomic_DNA"/>
</dbReference>
<proteinExistence type="predicted"/>